<dbReference type="SUPFAM" id="SSF46894">
    <property type="entry name" value="C-terminal effector domain of the bipartite response regulators"/>
    <property type="match status" value="1"/>
</dbReference>
<evidence type="ECO:0000256" key="1">
    <source>
        <dbReference type="ARBA" id="ARBA00023015"/>
    </source>
</evidence>
<keyword evidence="2" id="KW-0238">DNA-binding</keyword>
<dbReference type="CDD" id="cd06170">
    <property type="entry name" value="LuxR_C_like"/>
    <property type="match status" value="1"/>
</dbReference>
<dbReference type="InterPro" id="IPR011990">
    <property type="entry name" value="TPR-like_helical_dom_sf"/>
</dbReference>
<evidence type="ECO:0000313" key="6">
    <source>
        <dbReference type="Proteomes" id="UP001519295"/>
    </source>
</evidence>
<evidence type="ECO:0000256" key="2">
    <source>
        <dbReference type="ARBA" id="ARBA00023125"/>
    </source>
</evidence>
<gene>
    <name evidence="5" type="ORF">JOF36_004276</name>
</gene>
<protein>
    <submittedName>
        <fullName evidence="5">LuxR family maltose regulon positive regulatory protein</fullName>
    </submittedName>
</protein>
<keyword evidence="1" id="KW-0805">Transcription regulation</keyword>
<keyword evidence="3" id="KW-0804">Transcription</keyword>
<keyword evidence="6" id="KW-1185">Reference proteome</keyword>
<dbReference type="PANTHER" id="PTHR44688">
    <property type="entry name" value="DNA-BINDING TRANSCRIPTIONAL ACTIVATOR DEVR_DOSR"/>
    <property type="match status" value="1"/>
</dbReference>
<dbReference type="InterPro" id="IPR027417">
    <property type="entry name" value="P-loop_NTPase"/>
</dbReference>
<organism evidence="5 6">
    <name type="scientific">Pseudonocardia parietis</name>
    <dbReference type="NCBI Taxonomy" id="570936"/>
    <lineage>
        <taxon>Bacteria</taxon>
        <taxon>Bacillati</taxon>
        <taxon>Actinomycetota</taxon>
        <taxon>Actinomycetes</taxon>
        <taxon>Pseudonocardiales</taxon>
        <taxon>Pseudonocardiaceae</taxon>
        <taxon>Pseudonocardia</taxon>
    </lineage>
</organism>
<dbReference type="PROSITE" id="PS50043">
    <property type="entry name" value="HTH_LUXR_2"/>
    <property type="match status" value="1"/>
</dbReference>
<proteinExistence type="predicted"/>
<evidence type="ECO:0000256" key="3">
    <source>
        <dbReference type="ARBA" id="ARBA00023163"/>
    </source>
</evidence>
<feature type="domain" description="HTH luxR-type" evidence="4">
    <location>
        <begin position="830"/>
        <end position="895"/>
    </location>
</feature>
<dbReference type="Proteomes" id="UP001519295">
    <property type="component" value="Unassembled WGS sequence"/>
</dbReference>
<name>A0ABS4VXD5_9PSEU</name>
<comment type="caution">
    <text evidence="5">The sequence shown here is derived from an EMBL/GenBank/DDBJ whole genome shotgun (WGS) entry which is preliminary data.</text>
</comment>
<dbReference type="InterPro" id="IPR059106">
    <property type="entry name" value="WHD_MalT"/>
</dbReference>
<dbReference type="Gene3D" id="1.25.40.10">
    <property type="entry name" value="Tetratricopeptide repeat domain"/>
    <property type="match status" value="1"/>
</dbReference>
<dbReference type="EMBL" id="JAGINU010000001">
    <property type="protein sequence ID" value="MBP2368580.1"/>
    <property type="molecule type" value="Genomic_DNA"/>
</dbReference>
<dbReference type="RefSeq" id="WP_210029932.1">
    <property type="nucleotide sequence ID" value="NZ_JAGINU010000001.1"/>
</dbReference>
<dbReference type="InterPro" id="IPR016032">
    <property type="entry name" value="Sig_transdc_resp-reg_C-effctor"/>
</dbReference>
<accession>A0ABS4VXD5</accession>
<dbReference type="Pfam" id="PF00196">
    <property type="entry name" value="GerE"/>
    <property type="match status" value="1"/>
</dbReference>
<sequence length="908" mass="96191">MKLRTLHEVPLDGVDVPSPARYPWSHDGCPRPPTIPRIPRVKITVPPLPSRFLRRAGLNDALDAGASADFSLVSAPAGYGKTTLLADWSRSTGLTDTAWIAVDGDDNEPGRLWASIVASLARCAAVPPGNRVRSGPVWRPGAVPELVAELADALTTLPQPVRLVLDDVHELVDPVAVHIVRSLVRSMPATVRIVLAARLDPPLSLPRLRLGGRLQELRMEHLAFSSQEVAALLEASGLHLAPAQVDLLHRRTDGWAAGLQLAVRGLEQAADRDTYLAQFSGAERSVSDYLADEIVAGLPDDVHDFLRLVSVSDPVPTGLAAELTGRDDAGSMLDRIAHRTALVTTTGQEPGTYGVHELLRTHLLADLERRGGHRATQLHAVAARWWAERDESRPALDHAARSADPALLGEMLRRFAVPLLLRGDRRQLRHALTRAGSDAVAADPWLSLASSLGHLGTGETAAAQADLASARRCLPDRAPTELVVLRTVAEQFCGGAAGAAAAALPDADRPLPGPQTGPQTEALVRLARGNERLAHRDRAGARAEFTATLELSRRHDLGFLQELSLVLLGVVAVSSGDLRTTRTVCREVLGAAGGHDDTPVPVAAAAMLAYAELVSGETVGAERVAADGLDAGTGVASPPLRFALRAVHGAAGFDLGDRAGGLVELQRARSDFGTEEASPEQCAAMAMLEFRAALLLGHQAAAQSALAWFAQRTGESGELLMMRAWSEAAGCHRDRARSLVRPVLEGSVPVLLPATVVDAWLLETAVALWSSERVAARHGLAAALAAAEPLDALRPFTLAEPDVRTLLIRHHGSFGPWDDIASRALDAGPGAPQQELLSDRELTVLGLLPSLLSLEEVAADLTVSVNTVKSHVRSIYGKLGVSSRRQAVAVARQRGLLGGAVCVAAGPR</sequence>
<dbReference type="SMART" id="SM00421">
    <property type="entry name" value="HTH_LUXR"/>
    <property type="match status" value="1"/>
</dbReference>
<dbReference type="Gene3D" id="3.40.50.300">
    <property type="entry name" value="P-loop containing nucleotide triphosphate hydrolases"/>
    <property type="match status" value="1"/>
</dbReference>
<evidence type="ECO:0000259" key="4">
    <source>
        <dbReference type="PROSITE" id="PS50043"/>
    </source>
</evidence>
<dbReference type="PANTHER" id="PTHR44688:SF25">
    <property type="entry name" value="HTH LUXR-TYPE DOMAIN-CONTAINING PROTEIN"/>
    <property type="match status" value="1"/>
</dbReference>
<reference evidence="5 6" key="1">
    <citation type="submission" date="2021-03" db="EMBL/GenBank/DDBJ databases">
        <title>Sequencing the genomes of 1000 actinobacteria strains.</title>
        <authorList>
            <person name="Klenk H.-P."/>
        </authorList>
    </citation>
    <scope>NUCLEOTIDE SEQUENCE [LARGE SCALE GENOMIC DNA]</scope>
    <source>
        <strain evidence="5 6">DSM 45256</strain>
    </source>
</reference>
<dbReference type="InterPro" id="IPR036388">
    <property type="entry name" value="WH-like_DNA-bd_sf"/>
</dbReference>
<dbReference type="InterPro" id="IPR000792">
    <property type="entry name" value="Tscrpt_reg_LuxR_C"/>
</dbReference>
<evidence type="ECO:0000313" key="5">
    <source>
        <dbReference type="EMBL" id="MBP2368580.1"/>
    </source>
</evidence>
<dbReference type="SUPFAM" id="SSF52540">
    <property type="entry name" value="P-loop containing nucleoside triphosphate hydrolases"/>
    <property type="match status" value="1"/>
</dbReference>
<dbReference type="Gene3D" id="1.10.10.10">
    <property type="entry name" value="Winged helix-like DNA-binding domain superfamily/Winged helix DNA-binding domain"/>
    <property type="match status" value="1"/>
</dbReference>
<dbReference type="Pfam" id="PF25873">
    <property type="entry name" value="WHD_MalT"/>
    <property type="match status" value="1"/>
</dbReference>